<accession>A0A1J1IQW6</accession>
<gene>
    <name evidence="2" type="ORF">CLUMA_CG015056</name>
</gene>
<keyword evidence="3" id="KW-1185">Reference proteome</keyword>
<evidence type="ECO:0000313" key="2">
    <source>
        <dbReference type="EMBL" id="CRL01940.1"/>
    </source>
</evidence>
<dbReference type="STRING" id="568069.A0A1J1IQW6"/>
<dbReference type="GO" id="GO:0005634">
    <property type="term" value="C:nucleus"/>
    <property type="evidence" value="ECO:0007669"/>
    <property type="project" value="TreeGrafter"/>
</dbReference>
<feature type="compositionally biased region" description="Low complexity" evidence="1">
    <location>
        <begin position="496"/>
        <end position="506"/>
    </location>
</feature>
<organism evidence="2 3">
    <name type="scientific">Clunio marinus</name>
    <dbReference type="NCBI Taxonomy" id="568069"/>
    <lineage>
        <taxon>Eukaryota</taxon>
        <taxon>Metazoa</taxon>
        <taxon>Ecdysozoa</taxon>
        <taxon>Arthropoda</taxon>
        <taxon>Hexapoda</taxon>
        <taxon>Insecta</taxon>
        <taxon>Pterygota</taxon>
        <taxon>Neoptera</taxon>
        <taxon>Endopterygota</taxon>
        <taxon>Diptera</taxon>
        <taxon>Nematocera</taxon>
        <taxon>Chironomoidea</taxon>
        <taxon>Chironomidae</taxon>
        <taxon>Clunio</taxon>
    </lineage>
</organism>
<name>A0A1J1IQW6_9DIPT</name>
<feature type="compositionally biased region" description="Polar residues" evidence="1">
    <location>
        <begin position="365"/>
        <end position="381"/>
    </location>
</feature>
<dbReference type="Proteomes" id="UP000183832">
    <property type="component" value="Unassembled WGS sequence"/>
</dbReference>
<dbReference type="AlphaFoldDB" id="A0A1J1IQW6"/>
<evidence type="ECO:0000256" key="1">
    <source>
        <dbReference type="SAM" id="MobiDB-lite"/>
    </source>
</evidence>
<protein>
    <submittedName>
        <fullName evidence="2">CLUMA_CG015056, isoform A</fullName>
    </submittedName>
</protein>
<feature type="compositionally biased region" description="Acidic residues" evidence="1">
    <location>
        <begin position="234"/>
        <end position="251"/>
    </location>
</feature>
<sequence length="751" mass="84480">MDHQQNFEYNDPNSFGFMSTFGNDNYLMSQQGQPQHLNGKSIIHSASLPLQSFDPGNTVSQFITQPTPMMFHLSEPITPSINQAPLYPTSLDYQLDSTQSELNINSQKDPMFSNVENPSPTVPNNIIEQSTTSNDAIVTTLQQEESISSQVEQDKLTNKDETCVEKSQENVFSPEQNNMMKALGVVRKEILISASGSKKRRRILQLNDEEDSDDENELKKELLQSTPEMKKVEDEVDTEDSSPDSESDDDPAFSNDPEALKARSLLKSAVIIQGPANKKRKKRVLESDEEDEIQTSIDDIGLSESNENENENENDELYVGDIVLSETIVEEKENSKPPNLTDDGFVIPAPPPPVKSEIIEDKQPEINSTPENETSVENVTSVKLEDDASGTNTEGSEVDPSLNVEAILENIKPMADDDEFFKTDDKSDDSDCQFISNEEYFGTPDTTKHQPAGRKRGPRPGFKRKQRPSSTTPRKRSMKYEKDFVEGSSESEDTTYSESTSDSSDSSCEEVKPRGKPAMKKSPIIVQTKTFSVTRVPIKKKIVKRDRFYDRSRDIPNDVYFGDVKVPLHVLHTRWDSDVESSGSETESYTRRPPSKSHFKSIHKSSRSNFGFKVKPSYTIIEQQDDPKLATLKEFVKMSGIKINYTRLFDCIRSTDEKCHLIRRILAQKGMQGEPTIAKCKQLRLELQAKRESAELDKSVIINTEGRTRRATRNLTAMSSSSEPSTSSATIQPETLQTLSKIRRVVDSDSE</sequence>
<feature type="region of interest" description="Disordered" evidence="1">
    <location>
        <begin position="577"/>
        <end position="602"/>
    </location>
</feature>
<dbReference type="PANTHER" id="PTHR15410">
    <property type="entry name" value="HIRA-INTERACTING PROTEIN 3"/>
    <property type="match status" value="1"/>
</dbReference>
<feature type="compositionally biased region" description="Acidic residues" evidence="1">
    <location>
        <begin position="306"/>
        <end position="318"/>
    </location>
</feature>
<feature type="region of interest" description="Disordered" evidence="1">
    <location>
        <begin position="203"/>
        <end position="260"/>
    </location>
</feature>
<proteinExistence type="predicted"/>
<feature type="compositionally biased region" description="Basic residues" evidence="1">
    <location>
        <begin position="593"/>
        <end position="602"/>
    </location>
</feature>
<dbReference type="EMBL" id="CVRI01000057">
    <property type="protein sequence ID" value="CRL01940.1"/>
    <property type="molecule type" value="Genomic_DNA"/>
</dbReference>
<reference evidence="2 3" key="1">
    <citation type="submission" date="2015-04" db="EMBL/GenBank/DDBJ databases">
        <authorList>
            <person name="Syromyatnikov M.Y."/>
            <person name="Popov V.N."/>
        </authorList>
    </citation>
    <scope>NUCLEOTIDE SEQUENCE [LARGE SCALE GENOMIC DNA]</scope>
</reference>
<dbReference type="OrthoDB" id="552755at2759"/>
<dbReference type="InterPro" id="IPR037647">
    <property type="entry name" value="HIRIP3"/>
</dbReference>
<feature type="region of interest" description="Disordered" evidence="1">
    <location>
        <begin position="276"/>
        <end position="522"/>
    </location>
</feature>
<feature type="compositionally biased region" description="Basic and acidic residues" evidence="1">
    <location>
        <begin position="217"/>
        <end position="233"/>
    </location>
</feature>
<feature type="region of interest" description="Disordered" evidence="1">
    <location>
        <begin position="713"/>
        <end position="734"/>
    </location>
</feature>
<dbReference type="PANTHER" id="PTHR15410:SF2">
    <property type="entry name" value="HIRA-INTERACTING PROTEIN 3"/>
    <property type="match status" value="1"/>
</dbReference>
<evidence type="ECO:0000313" key="3">
    <source>
        <dbReference type="Proteomes" id="UP000183832"/>
    </source>
</evidence>
<feature type="compositionally biased region" description="Basic residues" evidence="1">
    <location>
        <begin position="451"/>
        <end position="477"/>
    </location>
</feature>
<feature type="compositionally biased region" description="Low complexity" evidence="1">
    <location>
        <begin position="719"/>
        <end position="728"/>
    </location>
</feature>
<feature type="compositionally biased region" description="Acidic residues" evidence="1">
    <location>
        <begin position="207"/>
        <end position="216"/>
    </location>
</feature>